<dbReference type="InterPro" id="IPR021589">
    <property type="entry name" value="Cut12"/>
</dbReference>
<evidence type="ECO:0000256" key="2">
    <source>
        <dbReference type="SAM" id="MobiDB-lite"/>
    </source>
</evidence>
<keyword evidence="1" id="KW-0175">Coiled coil</keyword>
<feature type="region of interest" description="Disordered" evidence="2">
    <location>
        <begin position="709"/>
        <end position="780"/>
    </location>
</feature>
<evidence type="ECO:0000259" key="3">
    <source>
        <dbReference type="Pfam" id="PF11500"/>
    </source>
</evidence>
<feature type="compositionally biased region" description="Basic and acidic residues" evidence="2">
    <location>
        <begin position="105"/>
        <end position="119"/>
    </location>
</feature>
<dbReference type="AlphaFoldDB" id="A0AAD9T2Y6"/>
<comment type="caution">
    <text evidence="4">The sequence shown here is derived from an EMBL/GenBank/DDBJ whole genome shotgun (WGS) entry which is preliminary data.</text>
</comment>
<keyword evidence="5" id="KW-1185">Reference proteome</keyword>
<feature type="compositionally biased region" description="Polar residues" evidence="2">
    <location>
        <begin position="168"/>
        <end position="184"/>
    </location>
</feature>
<feature type="region of interest" description="Disordered" evidence="2">
    <location>
        <begin position="647"/>
        <end position="678"/>
    </location>
</feature>
<dbReference type="EMBL" id="JAUBYV010000002">
    <property type="protein sequence ID" value="KAK2628506.1"/>
    <property type="molecule type" value="Genomic_DNA"/>
</dbReference>
<evidence type="ECO:0000256" key="1">
    <source>
        <dbReference type="SAM" id="Coils"/>
    </source>
</evidence>
<proteinExistence type="predicted"/>
<gene>
    <name evidence="4" type="ORF">QTJ16_001609</name>
</gene>
<feature type="region of interest" description="Disordered" evidence="2">
    <location>
        <begin position="1"/>
        <end position="203"/>
    </location>
</feature>
<feature type="compositionally biased region" description="Polar residues" evidence="2">
    <location>
        <begin position="580"/>
        <end position="604"/>
    </location>
</feature>
<feature type="domain" description="Spindle pole body-associated protein cut12" evidence="3">
    <location>
        <begin position="217"/>
        <end position="313"/>
    </location>
</feature>
<protein>
    <recommendedName>
        <fullName evidence="3">Spindle pole body-associated protein cut12 domain-containing protein</fullName>
    </recommendedName>
</protein>
<dbReference type="Proteomes" id="UP001285354">
    <property type="component" value="Unassembled WGS sequence"/>
</dbReference>
<name>A0AAD9T2Y6_9HELO</name>
<feature type="compositionally biased region" description="Polar residues" evidence="2">
    <location>
        <begin position="715"/>
        <end position="734"/>
    </location>
</feature>
<feature type="region of interest" description="Disordered" evidence="2">
    <location>
        <begin position="579"/>
        <end position="613"/>
    </location>
</feature>
<feature type="compositionally biased region" description="Polar residues" evidence="2">
    <location>
        <begin position="64"/>
        <end position="79"/>
    </location>
</feature>
<feature type="compositionally biased region" description="Polar residues" evidence="2">
    <location>
        <begin position="126"/>
        <end position="138"/>
    </location>
</feature>
<evidence type="ECO:0000313" key="4">
    <source>
        <dbReference type="EMBL" id="KAK2628506.1"/>
    </source>
</evidence>
<sequence>MLNWWLGRTADGSRVEDKSPDHEPPETPAPVFAARALKSAIFGTPAPPPDDDNVFEEDRKSRVPLNNDSTEYQSRNLSPTKPPGILLTPGTAATRRKTVSFGNEILEKGQQREDEDRTDAGLNGKPNLSQDTPPSTWDTEMEASVKLTRKTTLTRTLENARVGRTTKSETTPNSSEARLQSEPLNSIPGPKLFAPEIGPSKAGKLQQSNQSLLRQVVEVDDLSGEITIDLNQPHSQSGRFWKSEYEQYHEQAQAEMKKLIGYKQLAKSYAKQKDAENVDLSEKLKEYQQTLINMEDQISQLSAQIALSGTEGKEDESPELVKELARQTALSVQYKTQVAEFQAALEGSDVQSLSINSVDPERKRRVSQWLGEIDFSTSHGSRKAKQQLKEIASLKEELKTLQQSLSAAKKATSKLQEENTKLTQELLHADMRLQKHLEKCEKKRQSLDEQRQKRDEMVQGLQNDYDRLKEQAKSQRRDAEHLLKKRHDQVVELKKEIAYLRGAGPNAQELQQTLQESTIQHDLIVAQYQAQIQDMKEKRKQDLKATISSKDLHDRNYETSCRASKPLQSIGTPVRESLIPVSNQTIPKPSKVLMQSKNTHSETPAGSPKHRSSYSALSELVNVGKHQPTPFHRSGPVQHTPQIKSIPQTNQFSNNSLDSPHLPLPSEPSLPRVSSRAIHERSCHLNPQASMLNIASSPPKAAVVRPGVSRELSRQKSNSNIISYQNETTATSHPRSSERSRVKGSIPPERAAAAKARLERKQAEKRRAQASEVNKENLPT</sequence>
<feature type="coiled-coil region" evidence="1">
    <location>
        <begin position="381"/>
        <end position="485"/>
    </location>
</feature>
<evidence type="ECO:0000313" key="5">
    <source>
        <dbReference type="Proteomes" id="UP001285354"/>
    </source>
</evidence>
<dbReference type="Pfam" id="PF11500">
    <property type="entry name" value="Cut12"/>
    <property type="match status" value="1"/>
</dbReference>
<feature type="compositionally biased region" description="Basic and acidic residues" evidence="2">
    <location>
        <begin position="756"/>
        <end position="780"/>
    </location>
</feature>
<feature type="compositionally biased region" description="Basic and acidic residues" evidence="2">
    <location>
        <begin position="11"/>
        <end position="25"/>
    </location>
</feature>
<reference evidence="4" key="1">
    <citation type="submission" date="2023-06" db="EMBL/GenBank/DDBJ databases">
        <title>Draft genome of Marssonina rosae.</title>
        <authorList>
            <person name="Cheng Q."/>
        </authorList>
    </citation>
    <scope>NUCLEOTIDE SEQUENCE</scope>
    <source>
        <strain evidence="4">R4</strain>
    </source>
</reference>
<feature type="coiled-coil region" evidence="1">
    <location>
        <begin position="270"/>
        <end position="304"/>
    </location>
</feature>
<accession>A0AAD9T2Y6</accession>
<organism evidence="4 5">
    <name type="scientific">Diplocarpon rosae</name>
    <dbReference type="NCBI Taxonomy" id="946125"/>
    <lineage>
        <taxon>Eukaryota</taxon>
        <taxon>Fungi</taxon>
        <taxon>Dikarya</taxon>
        <taxon>Ascomycota</taxon>
        <taxon>Pezizomycotina</taxon>
        <taxon>Leotiomycetes</taxon>
        <taxon>Helotiales</taxon>
        <taxon>Drepanopezizaceae</taxon>
        <taxon>Diplocarpon</taxon>
    </lineage>
</organism>